<evidence type="ECO:0000313" key="4">
    <source>
        <dbReference type="Proteomes" id="UP000218811"/>
    </source>
</evidence>
<feature type="chain" id="PRO_5013588115" evidence="2">
    <location>
        <begin position="21"/>
        <end position="174"/>
    </location>
</feature>
<keyword evidence="2" id="KW-0732">Signal</keyword>
<dbReference type="Proteomes" id="UP000218811">
    <property type="component" value="Unassembled WGS sequence"/>
</dbReference>
<dbReference type="OrthoDB" id="2797650at2759"/>
<feature type="region of interest" description="Disordered" evidence="1">
    <location>
        <begin position="103"/>
        <end position="174"/>
    </location>
</feature>
<feature type="region of interest" description="Disordered" evidence="1">
    <location>
        <begin position="69"/>
        <end position="88"/>
    </location>
</feature>
<protein>
    <submittedName>
        <fullName evidence="3">Uncharacterized protein</fullName>
    </submittedName>
</protein>
<evidence type="ECO:0000313" key="3">
    <source>
        <dbReference type="EMBL" id="PCH38534.1"/>
    </source>
</evidence>
<accession>A0A2H3JPH8</accession>
<gene>
    <name evidence="3" type="ORF">WOLCODRAFT_149468</name>
</gene>
<reference evidence="3 4" key="1">
    <citation type="journal article" date="2012" name="Science">
        <title>The Paleozoic origin of enzymatic lignin decomposition reconstructed from 31 fungal genomes.</title>
        <authorList>
            <person name="Floudas D."/>
            <person name="Binder M."/>
            <person name="Riley R."/>
            <person name="Barry K."/>
            <person name="Blanchette R.A."/>
            <person name="Henrissat B."/>
            <person name="Martinez A.T."/>
            <person name="Otillar R."/>
            <person name="Spatafora J.W."/>
            <person name="Yadav J.S."/>
            <person name="Aerts A."/>
            <person name="Benoit I."/>
            <person name="Boyd A."/>
            <person name="Carlson A."/>
            <person name="Copeland A."/>
            <person name="Coutinho P.M."/>
            <person name="de Vries R.P."/>
            <person name="Ferreira P."/>
            <person name="Findley K."/>
            <person name="Foster B."/>
            <person name="Gaskell J."/>
            <person name="Glotzer D."/>
            <person name="Gorecki P."/>
            <person name="Heitman J."/>
            <person name="Hesse C."/>
            <person name="Hori C."/>
            <person name="Igarashi K."/>
            <person name="Jurgens J.A."/>
            <person name="Kallen N."/>
            <person name="Kersten P."/>
            <person name="Kohler A."/>
            <person name="Kuees U."/>
            <person name="Kumar T.K.A."/>
            <person name="Kuo A."/>
            <person name="LaButti K."/>
            <person name="Larrondo L.F."/>
            <person name="Lindquist E."/>
            <person name="Ling A."/>
            <person name="Lombard V."/>
            <person name="Lucas S."/>
            <person name="Lundell T."/>
            <person name="Martin R."/>
            <person name="McLaughlin D.J."/>
            <person name="Morgenstern I."/>
            <person name="Morin E."/>
            <person name="Murat C."/>
            <person name="Nagy L.G."/>
            <person name="Nolan M."/>
            <person name="Ohm R.A."/>
            <person name="Patyshakuliyeva A."/>
            <person name="Rokas A."/>
            <person name="Ruiz-Duenas F.J."/>
            <person name="Sabat G."/>
            <person name="Salamov A."/>
            <person name="Samejima M."/>
            <person name="Schmutz J."/>
            <person name="Slot J.C."/>
            <person name="St John F."/>
            <person name="Stenlid J."/>
            <person name="Sun H."/>
            <person name="Sun S."/>
            <person name="Syed K."/>
            <person name="Tsang A."/>
            <person name="Wiebenga A."/>
            <person name="Young D."/>
            <person name="Pisabarro A."/>
            <person name="Eastwood D.C."/>
            <person name="Martin F."/>
            <person name="Cullen D."/>
            <person name="Grigoriev I.V."/>
            <person name="Hibbett D.S."/>
        </authorList>
    </citation>
    <scope>NUCLEOTIDE SEQUENCE [LARGE SCALE GENOMIC DNA]</scope>
    <source>
        <strain evidence="3 4">MD-104</strain>
    </source>
</reference>
<proteinExistence type="predicted"/>
<evidence type="ECO:0000256" key="1">
    <source>
        <dbReference type="SAM" id="MobiDB-lite"/>
    </source>
</evidence>
<organism evidence="3 4">
    <name type="scientific">Wolfiporia cocos (strain MD-104)</name>
    <name type="common">Brown rot fungus</name>
    <dbReference type="NCBI Taxonomy" id="742152"/>
    <lineage>
        <taxon>Eukaryota</taxon>
        <taxon>Fungi</taxon>
        <taxon>Dikarya</taxon>
        <taxon>Basidiomycota</taxon>
        <taxon>Agaricomycotina</taxon>
        <taxon>Agaricomycetes</taxon>
        <taxon>Polyporales</taxon>
        <taxon>Phaeolaceae</taxon>
        <taxon>Wolfiporia</taxon>
    </lineage>
</organism>
<feature type="compositionally biased region" description="Polar residues" evidence="1">
    <location>
        <begin position="151"/>
        <end position="168"/>
    </location>
</feature>
<feature type="signal peptide" evidence="2">
    <location>
        <begin position="1"/>
        <end position="20"/>
    </location>
</feature>
<name>A0A2H3JPH8_WOLCO</name>
<evidence type="ECO:0000256" key="2">
    <source>
        <dbReference type="SAM" id="SignalP"/>
    </source>
</evidence>
<feature type="compositionally biased region" description="Low complexity" evidence="1">
    <location>
        <begin position="132"/>
        <end position="144"/>
    </location>
</feature>
<sequence>MPAFRVCLILLVTLVVSVQSHPMDLGRGLSELDSITNPDELFAPISGAGSSPLNELESGNLLGRHYTLQVHTPPANGTPRARSASRRRLVPFPKYLSERAALGAGQTQDNDEDVNHVSHVGPAPANNPPAAPQQASSQSGDDSSVTLVPRPTSSKHSQATTKQNSQAASAKHAS</sequence>
<dbReference type="EMBL" id="KB467942">
    <property type="protein sequence ID" value="PCH38534.1"/>
    <property type="molecule type" value="Genomic_DNA"/>
</dbReference>
<dbReference type="AlphaFoldDB" id="A0A2H3JPH8"/>
<keyword evidence="4" id="KW-1185">Reference proteome</keyword>
<dbReference type="OMA" id="DRSDEPW"/>